<keyword evidence="3" id="KW-0677">Repeat</keyword>
<dbReference type="PANTHER" id="PTHR43152">
    <property type="entry name" value="UVRABC SYSTEM PROTEIN A"/>
    <property type="match status" value="1"/>
</dbReference>
<gene>
    <name evidence="16" type="ORF">HGB38_02020</name>
</gene>
<dbReference type="SUPFAM" id="SSF52540">
    <property type="entry name" value="P-loop containing nucleoside triphosphate hydrolases"/>
    <property type="match status" value="2"/>
</dbReference>
<comment type="caution">
    <text evidence="16">The sequence shown here is derived from an EMBL/GenBank/DDBJ whole genome shotgun (WGS) entry which is preliminary data.</text>
</comment>
<dbReference type="RefSeq" id="WP_062967436.1">
    <property type="nucleotide sequence ID" value="NZ_JAAXOS010000001.1"/>
</dbReference>
<dbReference type="Gene3D" id="1.20.1580.10">
    <property type="entry name" value="ABC transporter ATPase like domain"/>
    <property type="match status" value="2"/>
</dbReference>
<evidence type="ECO:0000256" key="3">
    <source>
        <dbReference type="ARBA" id="ARBA00022737"/>
    </source>
</evidence>
<feature type="region of interest" description="Disordered" evidence="14">
    <location>
        <begin position="1"/>
        <end position="20"/>
    </location>
</feature>
<keyword evidence="8" id="KW-0267">Excision nuclease</keyword>
<dbReference type="InterPro" id="IPR027417">
    <property type="entry name" value="P-loop_NTPase"/>
</dbReference>
<dbReference type="GO" id="GO:0004518">
    <property type="term" value="F:nuclease activity"/>
    <property type="evidence" value="ECO:0007669"/>
    <property type="project" value="UniProtKB-KW"/>
</dbReference>
<evidence type="ECO:0000256" key="2">
    <source>
        <dbReference type="ARBA" id="ARBA00022490"/>
    </source>
</evidence>
<keyword evidence="2" id="KW-0963">Cytoplasm</keyword>
<protein>
    <recommendedName>
        <fullName evidence="12">UvrABC system protein A</fullName>
    </recommendedName>
    <alternativeName>
        <fullName evidence="13">Excinuclease ABC subunit A</fullName>
    </alternativeName>
</protein>
<evidence type="ECO:0000256" key="12">
    <source>
        <dbReference type="ARBA" id="ARBA00039316"/>
    </source>
</evidence>
<evidence type="ECO:0000256" key="5">
    <source>
        <dbReference type="ARBA" id="ARBA00022763"/>
    </source>
</evidence>
<dbReference type="Gene3D" id="1.10.8.280">
    <property type="entry name" value="ABC transporter ATPase domain-like"/>
    <property type="match status" value="1"/>
</dbReference>
<keyword evidence="4" id="KW-0547">Nucleotide-binding</keyword>
<keyword evidence="17" id="KW-1185">Reference proteome</keyword>
<proteinExistence type="inferred from homology"/>
<sequence>MSTATTTDTRSPAPHAADSHDLIRVHGARENNLKDVSIEIPKRRLTVFTGVSGSGKSSLVFSTIAAESQRLINETYSAFVQGFMPTLARPDVDVLEGLTTAIIVDQQRMGSDPRSTVGTATDANAMLRILFSRLGKPHIGSPQAYSFNVASISGAGAVTTERAGKTVKERRSFSITGGMCPRCEGRGSVSDIDLTQLYDDSKSLTEGAFTIPGWKSDSFWTVRVYAESGFVDPNKPIRKYTKKEMQDFLYKEPTKVKVEGVNLTYEGLIPKIQKTFLAKDREAMQPHIRAFVDRAVTFTTCPECDGTRLSEAARSSKIKGISIADACAMQISDLAEWVGGLDEPSVAPLLGALRHTLDSFVEIGLGYLSLDRPSGTLSGGEAQRTKMIRHLGSSLTDVTYVFDEPTIGLHPHDIQRMNDLLLRLRDKGNTVLVVEHKPEAIAIADHVVDLGPGAGAAGGTVCFEGSIEGLRASGTVTGRHFDDRASLKETVREPTGALEIRGAKANNLRDVDVDIPLGVLVAVTGVAGSGKSSLLHGSIPAGEGVVSVDQAPIRGSRRSNPATYTGLLDPIRKAFAKANGVKPALFSANSEGACPTCNGAGVVYTDLAMMAGVAIPCEECEGKRYQASVLEYHLGGRDISEVLAMSVLEAQEFFGDGAARTPAAHAILARLADVGLGYLSLGQPLTTLSGGERQRLKLATHMADKGGVYILDEPTTGLHLADVEQLLSLLDRLVDSGKSVIVIEHHQAVMAHADWIVDLGPGAGHDGGRVVFEGTPADLVAARSTLTGEHLAAYVGA</sequence>
<dbReference type="GO" id="GO:0003677">
    <property type="term" value="F:DNA binding"/>
    <property type="evidence" value="ECO:0007669"/>
    <property type="project" value="UniProtKB-KW"/>
</dbReference>
<dbReference type="Gene3D" id="3.40.50.300">
    <property type="entry name" value="P-loop containing nucleotide triphosphate hydrolases"/>
    <property type="match status" value="2"/>
</dbReference>
<dbReference type="GO" id="GO:0016887">
    <property type="term" value="F:ATP hydrolysis activity"/>
    <property type="evidence" value="ECO:0007669"/>
    <property type="project" value="InterPro"/>
</dbReference>
<evidence type="ECO:0000259" key="15">
    <source>
        <dbReference type="PROSITE" id="PS50893"/>
    </source>
</evidence>
<dbReference type="Pfam" id="PF00005">
    <property type="entry name" value="ABC_tran"/>
    <property type="match status" value="1"/>
</dbReference>
<comment type="similarity">
    <text evidence="11">Belongs to the ABC transporter superfamily. UvrA family.</text>
</comment>
<evidence type="ECO:0000256" key="6">
    <source>
        <dbReference type="ARBA" id="ARBA00022769"/>
    </source>
</evidence>
<dbReference type="GO" id="GO:0006281">
    <property type="term" value="P:DNA repair"/>
    <property type="evidence" value="ECO:0007669"/>
    <property type="project" value="UniProtKB-KW"/>
</dbReference>
<evidence type="ECO:0000256" key="14">
    <source>
        <dbReference type="SAM" id="MobiDB-lite"/>
    </source>
</evidence>
<comment type="subcellular location">
    <subcellularLocation>
        <location evidence="1">Cytoplasm</location>
    </subcellularLocation>
</comment>
<keyword evidence="10" id="KW-0234">DNA repair</keyword>
<dbReference type="GO" id="GO:0005524">
    <property type="term" value="F:ATP binding"/>
    <property type="evidence" value="ECO:0007669"/>
    <property type="project" value="UniProtKB-KW"/>
</dbReference>
<evidence type="ECO:0000256" key="10">
    <source>
        <dbReference type="ARBA" id="ARBA00023204"/>
    </source>
</evidence>
<dbReference type="EMBL" id="JAAXOS010000001">
    <property type="protein sequence ID" value="NKY25010.1"/>
    <property type="molecule type" value="Genomic_DNA"/>
</dbReference>
<evidence type="ECO:0000256" key="4">
    <source>
        <dbReference type="ARBA" id="ARBA00022741"/>
    </source>
</evidence>
<keyword evidence="5" id="KW-0227">DNA damage</keyword>
<name>A0A7X6KZK7_9NOCA</name>
<feature type="domain" description="ABC transporter" evidence="15">
    <location>
        <begin position="485"/>
        <end position="786"/>
    </location>
</feature>
<dbReference type="PROSITE" id="PS50893">
    <property type="entry name" value="ABC_TRANSPORTER_2"/>
    <property type="match status" value="1"/>
</dbReference>
<dbReference type="GO" id="GO:0005737">
    <property type="term" value="C:cytoplasm"/>
    <property type="evidence" value="ECO:0007669"/>
    <property type="project" value="UniProtKB-SubCell"/>
</dbReference>
<evidence type="ECO:0000256" key="11">
    <source>
        <dbReference type="ARBA" id="ARBA00038000"/>
    </source>
</evidence>
<dbReference type="Proteomes" id="UP000540698">
    <property type="component" value="Unassembled WGS sequence"/>
</dbReference>
<evidence type="ECO:0000313" key="16">
    <source>
        <dbReference type="EMBL" id="NKY25010.1"/>
    </source>
</evidence>
<dbReference type="PANTHER" id="PTHR43152:SF2">
    <property type="entry name" value="DRUG RESISTANCE ABC TRANSPORTER"/>
    <property type="match status" value="1"/>
</dbReference>
<evidence type="ECO:0000256" key="8">
    <source>
        <dbReference type="ARBA" id="ARBA00022881"/>
    </source>
</evidence>
<evidence type="ECO:0000256" key="1">
    <source>
        <dbReference type="ARBA" id="ARBA00004496"/>
    </source>
</evidence>
<evidence type="ECO:0000256" key="13">
    <source>
        <dbReference type="ARBA" id="ARBA00042156"/>
    </source>
</evidence>
<accession>A0A7X6KZK7</accession>
<evidence type="ECO:0000256" key="7">
    <source>
        <dbReference type="ARBA" id="ARBA00022840"/>
    </source>
</evidence>
<feature type="compositionally biased region" description="Polar residues" evidence="14">
    <location>
        <begin position="1"/>
        <end position="10"/>
    </location>
</feature>
<evidence type="ECO:0000256" key="9">
    <source>
        <dbReference type="ARBA" id="ARBA00023125"/>
    </source>
</evidence>
<reference evidence="16 17" key="1">
    <citation type="submission" date="2020-04" db="EMBL/GenBank/DDBJ databases">
        <title>MicrobeNet Type strains.</title>
        <authorList>
            <person name="Nicholson A.C."/>
        </authorList>
    </citation>
    <scope>NUCLEOTIDE SEQUENCE [LARGE SCALE GENOMIC DNA]</scope>
    <source>
        <strain evidence="16 17">DSM 44956</strain>
    </source>
</reference>
<keyword evidence="6" id="KW-0228">DNA excision</keyword>
<keyword evidence="7" id="KW-0067">ATP-binding</keyword>
<keyword evidence="9" id="KW-0238">DNA-binding</keyword>
<organism evidence="16 17">
    <name type="scientific">Nocardia gamkensis</name>
    <dbReference type="NCBI Taxonomy" id="352869"/>
    <lineage>
        <taxon>Bacteria</taxon>
        <taxon>Bacillati</taxon>
        <taxon>Actinomycetota</taxon>
        <taxon>Actinomycetes</taxon>
        <taxon>Mycobacteriales</taxon>
        <taxon>Nocardiaceae</taxon>
        <taxon>Nocardia</taxon>
    </lineage>
</organism>
<dbReference type="InterPro" id="IPR003439">
    <property type="entry name" value="ABC_transporter-like_ATP-bd"/>
</dbReference>
<dbReference type="AlphaFoldDB" id="A0A7X6KZK7"/>
<evidence type="ECO:0000313" key="17">
    <source>
        <dbReference type="Proteomes" id="UP000540698"/>
    </source>
</evidence>